<dbReference type="EMBL" id="AMRI01000002">
    <property type="protein sequence ID" value="EKE77403.1"/>
    <property type="molecule type" value="Genomic_DNA"/>
</dbReference>
<keyword evidence="1" id="KW-0285">Flavoprotein</keyword>
<evidence type="ECO:0000313" key="4">
    <source>
        <dbReference type="EMBL" id="EKE77403.1"/>
    </source>
</evidence>
<name>K2JQ40_9GAMM</name>
<dbReference type="PANTHER" id="PTHR43278">
    <property type="entry name" value="NAD(P)H-DEPENDENT FMN-CONTAINING OXIDOREDUCTASE YWQN-RELATED"/>
    <property type="match status" value="1"/>
</dbReference>
<evidence type="ECO:0000259" key="3">
    <source>
        <dbReference type="Pfam" id="PF03358"/>
    </source>
</evidence>
<dbReference type="OrthoDB" id="9805976at2"/>
<dbReference type="Pfam" id="PF03358">
    <property type="entry name" value="FMN_red"/>
    <property type="match status" value="1"/>
</dbReference>
<comment type="caution">
    <text evidence="4">The sequence shown here is derived from an EMBL/GenBank/DDBJ whole genome shotgun (WGS) entry which is preliminary data.</text>
</comment>
<dbReference type="Proteomes" id="UP000006755">
    <property type="component" value="Unassembled WGS sequence"/>
</dbReference>
<feature type="domain" description="NADPH-dependent FMN reductase-like" evidence="3">
    <location>
        <begin position="1"/>
        <end position="111"/>
    </location>
</feature>
<dbReference type="GO" id="GO:0016491">
    <property type="term" value="F:oxidoreductase activity"/>
    <property type="evidence" value="ECO:0007669"/>
    <property type="project" value="InterPro"/>
</dbReference>
<dbReference type="InterPro" id="IPR029039">
    <property type="entry name" value="Flavoprotein-like_sf"/>
</dbReference>
<dbReference type="PANTHER" id="PTHR43278:SF4">
    <property type="entry name" value="NAD(P)H-DEPENDENT FMN-CONTAINING OXIDOREDUCTASE YWQN-RELATED"/>
    <property type="match status" value="1"/>
</dbReference>
<accession>K2JQ40</accession>
<proteinExistence type="predicted"/>
<dbReference type="InterPro" id="IPR005025">
    <property type="entry name" value="FMN_Rdtase-like_dom"/>
</dbReference>
<dbReference type="SUPFAM" id="SSF52218">
    <property type="entry name" value="Flavoproteins"/>
    <property type="match status" value="1"/>
</dbReference>
<dbReference type="eggNOG" id="COG0655">
    <property type="taxonomic scope" value="Bacteria"/>
</dbReference>
<dbReference type="STRING" id="745411.B3C1_01290"/>
<dbReference type="Gene3D" id="3.40.50.360">
    <property type="match status" value="1"/>
</dbReference>
<keyword evidence="5" id="KW-1185">Reference proteome</keyword>
<dbReference type="InterPro" id="IPR051796">
    <property type="entry name" value="ISF_SsuE-like"/>
</dbReference>
<dbReference type="RefSeq" id="WP_008482385.1">
    <property type="nucleotide sequence ID" value="NZ_AMRI01000002.1"/>
</dbReference>
<evidence type="ECO:0000313" key="5">
    <source>
        <dbReference type="Proteomes" id="UP000006755"/>
    </source>
</evidence>
<gene>
    <name evidence="4" type="ORF">B3C1_01290</name>
</gene>
<organism evidence="4 5">
    <name type="scientific">Gallaecimonas xiamenensis 3-C-1</name>
    <dbReference type="NCBI Taxonomy" id="745411"/>
    <lineage>
        <taxon>Bacteria</taxon>
        <taxon>Pseudomonadati</taxon>
        <taxon>Pseudomonadota</taxon>
        <taxon>Gammaproteobacteria</taxon>
        <taxon>Enterobacterales</taxon>
        <taxon>Gallaecimonadaceae</taxon>
        <taxon>Gallaecimonas</taxon>
    </lineage>
</organism>
<sequence>MNTITLLGSARGNGYTATLAEAIGFRVLNLNDYLIRPFDYRGNGTGDDFLPLMDKLLQYDRILLASPLYWYSMSGQMKVFLDRITDLLTHHKTMGRRLRGKAAGVIASGGAQVPPPCFEEPFRLTFGYLGMDYQGMSYLDTSQGLDDAVLAKVAANHPFRDDYALASSGNWAKATPA</sequence>
<keyword evidence="2" id="KW-0288">FMN</keyword>
<protein>
    <submittedName>
        <fullName evidence="4">NADPH-dependent FMN reductase</fullName>
    </submittedName>
</protein>
<evidence type="ECO:0000256" key="1">
    <source>
        <dbReference type="ARBA" id="ARBA00022630"/>
    </source>
</evidence>
<evidence type="ECO:0000256" key="2">
    <source>
        <dbReference type="ARBA" id="ARBA00022643"/>
    </source>
</evidence>
<reference evidence="4 5" key="1">
    <citation type="journal article" date="2012" name="J. Bacteriol.">
        <title>Genome Sequence of Gallaecimonas xiamenensis Type Strain 3-C-1.</title>
        <authorList>
            <person name="Lai Q."/>
            <person name="Wang L."/>
            <person name="Wang W."/>
            <person name="Shao Z."/>
        </authorList>
    </citation>
    <scope>NUCLEOTIDE SEQUENCE [LARGE SCALE GENOMIC DNA]</scope>
    <source>
        <strain evidence="4 5">3-C-1</strain>
    </source>
</reference>
<dbReference type="AlphaFoldDB" id="K2JQ40"/>